<dbReference type="Proteomes" id="UP000532545">
    <property type="component" value="Unassembled WGS sequence"/>
</dbReference>
<gene>
    <name evidence="9" type="primary">Capn8</name>
    <name evidence="9" type="ORF">BOMGAR_R09269</name>
</gene>
<dbReference type="Gene3D" id="2.60.120.380">
    <property type="match status" value="1"/>
</dbReference>
<proteinExistence type="inferred from homology"/>
<dbReference type="GO" id="GO:0006508">
    <property type="term" value="P:proteolysis"/>
    <property type="evidence" value="ECO:0007669"/>
    <property type="project" value="UniProtKB-KW"/>
</dbReference>
<dbReference type="Gene3D" id="1.10.238.10">
    <property type="entry name" value="EF-hand"/>
    <property type="match status" value="1"/>
</dbReference>
<dbReference type="GO" id="GO:0046872">
    <property type="term" value="F:metal ion binding"/>
    <property type="evidence" value="ECO:0007669"/>
    <property type="project" value="UniProtKB-KW"/>
</dbReference>
<dbReference type="OrthoDB" id="424753at2759"/>
<dbReference type="InterPro" id="IPR036213">
    <property type="entry name" value="Calpain_III_sf"/>
</dbReference>
<dbReference type="Pfam" id="PF01067">
    <property type="entry name" value="Calpain_III"/>
    <property type="match status" value="1"/>
</dbReference>
<feature type="domain" description="Peptidase C2 calpain" evidence="8">
    <location>
        <begin position="1"/>
        <end position="132"/>
    </location>
</feature>
<evidence type="ECO:0000256" key="1">
    <source>
        <dbReference type="ARBA" id="ARBA00007623"/>
    </source>
</evidence>
<evidence type="ECO:0000313" key="10">
    <source>
        <dbReference type="Proteomes" id="UP000532545"/>
    </source>
</evidence>
<dbReference type="PANTHER" id="PTHR10183">
    <property type="entry name" value="CALPAIN"/>
    <property type="match status" value="1"/>
</dbReference>
<sequence>TYWTNPRFRIRLDEPDDDHEGSLNEPCCTVLVGLMQKNCRRQKRMGEGLLSIGYSLYQVKFLESSTDMHTGRAFSARHQPAARTDPYVNLREVSRRMTLPLGHYLIVPSTFEPYKSGEFCLRVFAEKQAKSHDHTSMADGSSESQLFRDSLFLSQKNNFCVNTCSMFWFFVQDCELTATELQRILNQVLAKRKDVKSDGFNINTCREMISLLD</sequence>
<evidence type="ECO:0000256" key="2">
    <source>
        <dbReference type="ARBA" id="ARBA00022670"/>
    </source>
</evidence>
<evidence type="ECO:0000313" key="9">
    <source>
        <dbReference type="EMBL" id="NXN84415.1"/>
    </source>
</evidence>
<keyword evidence="10" id="KW-1185">Reference proteome</keyword>
<reference evidence="9 10" key="1">
    <citation type="submission" date="2019-09" db="EMBL/GenBank/DDBJ databases">
        <title>Bird 10,000 Genomes (B10K) Project - Family phase.</title>
        <authorList>
            <person name="Zhang G."/>
        </authorList>
    </citation>
    <scope>NUCLEOTIDE SEQUENCE [LARGE SCALE GENOMIC DNA]</scope>
    <source>
        <strain evidence="9">B10K-DU-002-23</strain>
        <tissue evidence="9">Muscle</tissue>
    </source>
</reference>
<dbReference type="AlphaFoldDB" id="A0A7L1MB85"/>
<dbReference type="EMBL" id="VXBU01010831">
    <property type="protein sequence ID" value="NXN84415.1"/>
    <property type="molecule type" value="Genomic_DNA"/>
</dbReference>
<feature type="non-terminal residue" evidence="9">
    <location>
        <position position="213"/>
    </location>
</feature>
<evidence type="ECO:0000256" key="6">
    <source>
        <dbReference type="ARBA" id="ARBA00022807"/>
    </source>
</evidence>
<dbReference type="InterPro" id="IPR022682">
    <property type="entry name" value="Calpain_domain_III"/>
</dbReference>
<dbReference type="InterPro" id="IPR033883">
    <property type="entry name" value="C2_III"/>
</dbReference>
<keyword evidence="4" id="KW-0677">Repeat</keyword>
<dbReference type="GO" id="GO:0005737">
    <property type="term" value="C:cytoplasm"/>
    <property type="evidence" value="ECO:0007669"/>
    <property type="project" value="TreeGrafter"/>
</dbReference>
<evidence type="ECO:0000259" key="8">
    <source>
        <dbReference type="SMART" id="SM00720"/>
    </source>
</evidence>
<keyword evidence="6" id="KW-0788">Thiol protease</keyword>
<dbReference type="CDD" id="cd00214">
    <property type="entry name" value="Calpain_III"/>
    <property type="match status" value="1"/>
</dbReference>
<comment type="similarity">
    <text evidence="1">Belongs to the peptidase C2 family.</text>
</comment>
<comment type="caution">
    <text evidence="9">The sequence shown here is derived from an EMBL/GenBank/DDBJ whole genome shotgun (WGS) entry which is preliminary data.</text>
</comment>
<accession>A0A7L1MB85</accession>
<keyword evidence="5" id="KW-0378">Hydrolase</keyword>
<keyword evidence="7" id="KW-0106">Calcium</keyword>
<evidence type="ECO:0000256" key="4">
    <source>
        <dbReference type="ARBA" id="ARBA00022737"/>
    </source>
</evidence>
<protein>
    <submittedName>
        <fullName evidence="9">CAN8 protein</fullName>
    </submittedName>
</protein>
<dbReference type="InterPro" id="IPR022683">
    <property type="entry name" value="Calpain_III"/>
</dbReference>
<dbReference type="GO" id="GO:0004198">
    <property type="term" value="F:calcium-dependent cysteine-type endopeptidase activity"/>
    <property type="evidence" value="ECO:0007669"/>
    <property type="project" value="InterPro"/>
</dbReference>
<feature type="non-terminal residue" evidence="9">
    <location>
        <position position="1"/>
    </location>
</feature>
<evidence type="ECO:0000256" key="3">
    <source>
        <dbReference type="ARBA" id="ARBA00022723"/>
    </source>
</evidence>
<name>A0A7L1MB85_BOMGA</name>
<dbReference type="InterPro" id="IPR022684">
    <property type="entry name" value="Calpain_cysteine_protease"/>
</dbReference>
<evidence type="ECO:0000256" key="7">
    <source>
        <dbReference type="ARBA" id="ARBA00022837"/>
    </source>
</evidence>
<dbReference type="SUPFAM" id="SSF49758">
    <property type="entry name" value="Calpain large subunit, middle domain (domain III)"/>
    <property type="match status" value="1"/>
</dbReference>
<keyword evidence="2" id="KW-0645">Protease</keyword>
<dbReference type="FunFam" id="2.60.120.380:FF:000001">
    <property type="entry name" value="Calpain-1 catalytic subunit"/>
    <property type="match status" value="1"/>
</dbReference>
<evidence type="ECO:0000256" key="5">
    <source>
        <dbReference type="ARBA" id="ARBA00022801"/>
    </source>
</evidence>
<dbReference type="SMART" id="SM00720">
    <property type="entry name" value="calpain_III"/>
    <property type="match status" value="1"/>
</dbReference>
<organism evidence="9 10">
    <name type="scientific">Bombycilla garrulus</name>
    <name type="common">Bohemian waxwing</name>
    <name type="synonym">Lanius garrulus</name>
    <dbReference type="NCBI Taxonomy" id="125297"/>
    <lineage>
        <taxon>Eukaryota</taxon>
        <taxon>Metazoa</taxon>
        <taxon>Chordata</taxon>
        <taxon>Craniata</taxon>
        <taxon>Vertebrata</taxon>
        <taxon>Euteleostomi</taxon>
        <taxon>Archelosauria</taxon>
        <taxon>Archosauria</taxon>
        <taxon>Dinosauria</taxon>
        <taxon>Saurischia</taxon>
        <taxon>Theropoda</taxon>
        <taxon>Coelurosauria</taxon>
        <taxon>Aves</taxon>
        <taxon>Neognathae</taxon>
        <taxon>Neoaves</taxon>
        <taxon>Telluraves</taxon>
        <taxon>Australaves</taxon>
        <taxon>Passeriformes</taxon>
        <taxon>Bombycillidae</taxon>
        <taxon>Bombycilla</taxon>
    </lineage>
</organism>
<keyword evidence="3" id="KW-0479">Metal-binding</keyword>
<dbReference type="PANTHER" id="PTHR10183:SF374">
    <property type="entry name" value="CALPAIN-8"/>
    <property type="match status" value="1"/>
</dbReference>